<accession>A0A0X3TDG7</accession>
<sequence>MTDPAPNGRSLSLTSRLAIGLVALLLVGGVVLALAAFAYGRVAAREAFDRLLVGAANDIAESISISDGELVIDLPVSAFELLALAKDDRIAYQVRGVDGRVLTGYDDLPVPTRAQQPGPDEAFFDAGFKGEPARFLRLTRRFAERSLSGDVEVIVGQTLLARNELAYDITRNALVGLAMGGAAIIMLALLMVRSALRPLGDLAGTIAARDPQDLTPLDPRGPREIAVTANAINGFMRRLDQQFDAMRNLISDTAHQLRTPVAALRAQSDLALHEQNPERRNRLVERIHRRTVSLGRLLDQMLSRALVIHRLESARREIVDLRDIALDIVESGDHMLIAPGTEVRVEVGPEPVNVKADAISLTEAAKNLLGNALAHGRAPVTVGADLSNGKAMLWVADAGEGPSQAVLESLGERFLRSAASRGESAGLGLSIAGAVAEAFGGRLEWDAGAGGFRISIVLTASEDGR</sequence>
<keyword evidence="14" id="KW-1185">Reference proteome</keyword>
<dbReference type="OrthoDB" id="913606at2"/>
<evidence type="ECO:0000256" key="3">
    <source>
        <dbReference type="ARBA" id="ARBA00012438"/>
    </source>
</evidence>
<dbReference type="InterPro" id="IPR003660">
    <property type="entry name" value="HAMP_dom"/>
</dbReference>
<feature type="transmembrane region" description="Helical" evidence="10">
    <location>
        <begin position="17"/>
        <end position="40"/>
    </location>
</feature>
<keyword evidence="5" id="KW-0808">Transferase</keyword>
<evidence type="ECO:0000256" key="8">
    <source>
        <dbReference type="ARBA" id="ARBA00022989"/>
    </source>
</evidence>
<dbReference type="SUPFAM" id="SSF55874">
    <property type="entry name" value="ATPase domain of HSP90 chaperone/DNA topoisomerase II/histidine kinase"/>
    <property type="match status" value="1"/>
</dbReference>
<dbReference type="InterPro" id="IPR003661">
    <property type="entry name" value="HisK_dim/P_dom"/>
</dbReference>
<evidence type="ECO:0000256" key="5">
    <source>
        <dbReference type="ARBA" id="ARBA00022679"/>
    </source>
</evidence>
<comment type="subcellular location">
    <subcellularLocation>
        <location evidence="2">Membrane</location>
    </subcellularLocation>
</comment>
<keyword evidence="8 10" id="KW-1133">Transmembrane helix</keyword>
<evidence type="ECO:0000256" key="6">
    <source>
        <dbReference type="ARBA" id="ARBA00022692"/>
    </source>
</evidence>
<evidence type="ECO:0000313" key="13">
    <source>
        <dbReference type="EMBL" id="KUJ73161.1"/>
    </source>
</evidence>
<keyword evidence="9" id="KW-0902">Two-component regulatory system</keyword>
<keyword evidence="4" id="KW-0597">Phosphoprotein</keyword>
<evidence type="ECO:0000313" key="14">
    <source>
        <dbReference type="Proteomes" id="UP000053791"/>
    </source>
</evidence>
<dbReference type="InterPro" id="IPR050428">
    <property type="entry name" value="TCS_sensor_his_kinase"/>
</dbReference>
<dbReference type="Proteomes" id="UP000053791">
    <property type="component" value="Unassembled WGS sequence"/>
</dbReference>
<keyword evidence="6 10" id="KW-0812">Transmembrane</keyword>
<dbReference type="GO" id="GO:0005886">
    <property type="term" value="C:plasma membrane"/>
    <property type="evidence" value="ECO:0007669"/>
    <property type="project" value="TreeGrafter"/>
</dbReference>
<dbReference type="EC" id="2.7.13.3" evidence="3"/>
<feature type="transmembrane region" description="Helical" evidence="10">
    <location>
        <begin position="172"/>
        <end position="192"/>
    </location>
</feature>
<dbReference type="Pfam" id="PF02518">
    <property type="entry name" value="HATPase_c"/>
    <property type="match status" value="1"/>
</dbReference>
<evidence type="ECO:0000256" key="9">
    <source>
        <dbReference type="ARBA" id="ARBA00023012"/>
    </source>
</evidence>
<dbReference type="InterPro" id="IPR005467">
    <property type="entry name" value="His_kinase_dom"/>
</dbReference>
<keyword evidence="7 13" id="KW-0418">Kinase</keyword>
<dbReference type="InterPro" id="IPR036097">
    <property type="entry name" value="HisK_dim/P_sf"/>
</dbReference>
<dbReference type="PANTHER" id="PTHR45436">
    <property type="entry name" value="SENSOR HISTIDINE KINASE YKOH"/>
    <property type="match status" value="1"/>
</dbReference>
<dbReference type="PROSITE" id="PS50885">
    <property type="entry name" value="HAMP"/>
    <property type="match status" value="1"/>
</dbReference>
<dbReference type="Pfam" id="PF08521">
    <property type="entry name" value="2CSK_N"/>
    <property type="match status" value="1"/>
</dbReference>
<dbReference type="Gene3D" id="1.10.287.130">
    <property type="match status" value="1"/>
</dbReference>
<dbReference type="InterPro" id="IPR013727">
    <property type="entry name" value="2CSK_N"/>
</dbReference>
<name>A0A0X3TDG7_9RHOB</name>
<dbReference type="EMBL" id="LQBQ01000039">
    <property type="protein sequence ID" value="KUJ73161.1"/>
    <property type="molecule type" value="Genomic_DNA"/>
</dbReference>
<dbReference type="RefSeq" id="WP_068350065.1">
    <property type="nucleotide sequence ID" value="NZ_LQBQ01000039.1"/>
</dbReference>
<evidence type="ECO:0000259" key="11">
    <source>
        <dbReference type="PROSITE" id="PS50109"/>
    </source>
</evidence>
<reference evidence="13 14" key="1">
    <citation type="submission" date="2015-12" db="EMBL/GenBank/DDBJ databases">
        <authorList>
            <person name="Shamseldin A."/>
            <person name="Moawad H."/>
            <person name="Abd El-Rahim W.M."/>
            <person name="Sadowsky M.J."/>
        </authorList>
    </citation>
    <scope>NUCLEOTIDE SEQUENCE [LARGE SCALE GENOMIC DNA]</scope>
    <source>
        <strain evidence="13 14">ZGT118</strain>
    </source>
</reference>
<dbReference type="AlphaFoldDB" id="A0A0X3TDG7"/>
<evidence type="ECO:0000256" key="1">
    <source>
        <dbReference type="ARBA" id="ARBA00000085"/>
    </source>
</evidence>
<dbReference type="SMART" id="SM00388">
    <property type="entry name" value="HisKA"/>
    <property type="match status" value="1"/>
</dbReference>
<comment type="caution">
    <text evidence="13">The sequence shown here is derived from an EMBL/GenBank/DDBJ whole genome shotgun (WGS) entry which is preliminary data.</text>
</comment>
<evidence type="ECO:0000256" key="7">
    <source>
        <dbReference type="ARBA" id="ARBA00022777"/>
    </source>
</evidence>
<dbReference type="Pfam" id="PF00512">
    <property type="entry name" value="HisKA"/>
    <property type="match status" value="1"/>
</dbReference>
<dbReference type="SMART" id="SM00387">
    <property type="entry name" value="HATPase_c"/>
    <property type="match status" value="1"/>
</dbReference>
<organism evidence="13 14">
    <name type="scientific">Ruegeria marisrubri</name>
    <dbReference type="NCBI Taxonomy" id="1685379"/>
    <lineage>
        <taxon>Bacteria</taxon>
        <taxon>Pseudomonadati</taxon>
        <taxon>Pseudomonadota</taxon>
        <taxon>Alphaproteobacteria</taxon>
        <taxon>Rhodobacterales</taxon>
        <taxon>Roseobacteraceae</taxon>
        <taxon>Ruegeria</taxon>
    </lineage>
</organism>
<evidence type="ECO:0000256" key="2">
    <source>
        <dbReference type="ARBA" id="ARBA00004370"/>
    </source>
</evidence>
<dbReference type="InterPro" id="IPR003594">
    <property type="entry name" value="HATPase_dom"/>
</dbReference>
<protein>
    <recommendedName>
        <fullName evidence="3">histidine kinase</fullName>
        <ecNumber evidence="3">2.7.13.3</ecNumber>
    </recommendedName>
</protein>
<dbReference type="PROSITE" id="PS50109">
    <property type="entry name" value="HIS_KIN"/>
    <property type="match status" value="1"/>
</dbReference>
<evidence type="ECO:0000256" key="10">
    <source>
        <dbReference type="SAM" id="Phobius"/>
    </source>
</evidence>
<feature type="domain" description="HAMP" evidence="12">
    <location>
        <begin position="193"/>
        <end position="244"/>
    </location>
</feature>
<dbReference type="GO" id="GO:0000155">
    <property type="term" value="F:phosphorelay sensor kinase activity"/>
    <property type="evidence" value="ECO:0007669"/>
    <property type="project" value="InterPro"/>
</dbReference>
<evidence type="ECO:0000259" key="12">
    <source>
        <dbReference type="PROSITE" id="PS50885"/>
    </source>
</evidence>
<dbReference type="SUPFAM" id="SSF47384">
    <property type="entry name" value="Homodimeric domain of signal transducing histidine kinase"/>
    <property type="match status" value="1"/>
</dbReference>
<feature type="domain" description="Histidine kinase" evidence="11">
    <location>
        <begin position="252"/>
        <end position="462"/>
    </location>
</feature>
<dbReference type="PANTHER" id="PTHR45436:SF1">
    <property type="entry name" value="SENSOR PROTEIN QSEC"/>
    <property type="match status" value="1"/>
</dbReference>
<keyword evidence="10" id="KW-0472">Membrane</keyword>
<dbReference type="STRING" id="1685379.AVO45_15580"/>
<evidence type="ECO:0000256" key="4">
    <source>
        <dbReference type="ARBA" id="ARBA00022553"/>
    </source>
</evidence>
<dbReference type="Gene3D" id="3.30.565.10">
    <property type="entry name" value="Histidine kinase-like ATPase, C-terminal domain"/>
    <property type="match status" value="1"/>
</dbReference>
<proteinExistence type="predicted"/>
<comment type="catalytic activity">
    <reaction evidence="1">
        <text>ATP + protein L-histidine = ADP + protein N-phospho-L-histidine.</text>
        <dbReference type="EC" id="2.7.13.3"/>
    </reaction>
</comment>
<dbReference type="InterPro" id="IPR036890">
    <property type="entry name" value="HATPase_C_sf"/>
</dbReference>
<dbReference type="CDD" id="cd00082">
    <property type="entry name" value="HisKA"/>
    <property type="match status" value="1"/>
</dbReference>
<gene>
    <name evidence="13" type="ORF">AVO45_15580</name>
</gene>